<comment type="caution">
    <text evidence="1">The sequence shown here is derived from an EMBL/GenBank/DDBJ whole genome shotgun (WGS) entry which is preliminary data.</text>
</comment>
<protein>
    <submittedName>
        <fullName evidence="1">Uncharacterized protein</fullName>
    </submittedName>
</protein>
<organism evidence="1 2">
    <name type="scientific">Batillaria attramentaria</name>
    <dbReference type="NCBI Taxonomy" id="370345"/>
    <lineage>
        <taxon>Eukaryota</taxon>
        <taxon>Metazoa</taxon>
        <taxon>Spiralia</taxon>
        <taxon>Lophotrochozoa</taxon>
        <taxon>Mollusca</taxon>
        <taxon>Gastropoda</taxon>
        <taxon>Caenogastropoda</taxon>
        <taxon>Sorbeoconcha</taxon>
        <taxon>Cerithioidea</taxon>
        <taxon>Batillariidae</taxon>
        <taxon>Batillaria</taxon>
    </lineage>
</organism>
<evidence type="ECO:0000313" key="2">
    <source>
        <dbReference type="Proteomes" id="UP001519460"/>
    </source>
</evidence>
<evidence type="ECO:0000313" key="1">
    <source>
        <dbReference type="EMBL" id="KAK7490343.1"/>
    </source>
</evidence>
<dbReference type="Proteomes" id="UP001519460">
    <property type="component" value="Unassembled WGS sequence"/>
</dbReference>
<dbReference type="AlphaFoldDB" id="A0ABD0KSY1"/>
<gene>
    <name evidence="1" type="ORF">BaRGS_00018322</name>
</gene>
<accession>A0ABD0KSY1</accession>
<sequence length="186" mass="20570">MSSEGKKGYPLLSCQNREYLVLKPSLQVISPHYDPEVLSPNGHAGGSAPTVNECGSMQATRIFTVFWHPSSDQRAVVCTEFTRDSARPPVYRRGTQVLVLRDFSVCYKKEKKKIVSVESIDWMAIIADVHLQMTFLLACCACQGIRENNRVVPLAVQASIISGLRQARGGKKPDAVCSTKQTRNVT</sequence>
<proteinExistence type="predicted"/>
<reference evidence="1 2" key="1">
    <citation type="journal article" date="2023" name="Sci. Data">
        <title>Genome assembly of the Korean intertidal mud-creeper Batillaria attramentaria.</title>
        <authorList>
            <person name="Patra A.K."/>
            <person name="Ho P.T."/>
            <person name="Jun S."/>
            <person name="Lee S.J."/>
            <person name="Kim Y."/>
            <person name="Won Y.J."/>
        </authorList>
    </citation>
    <scope>NUCLEOTIDE SEQUENCE [LARGE SCALE GENOMIC DNA]</scope>
    <source>
        <strain evidence="1">Wonlab-2016</strain>
    </source>
</reference>
<dbReference type="EMBL" id="JACVVK020000127">
    <property type="protein sequence ID" value="KAK7490343.1"/>
    <property type="molecule type" value="Genomic_DNA"/>
</dbReference>
<name>A0ABD0KSY1_9CAEN</name>
<keyword evidence="2" id="KW-1185">Reference proteome</keyword>